<dbReference type="Pfam" id="PF13733">
    <property type="entry name" value="Glyco_transf_7N"/>
    <property type="match status" value="1"/>
</dbReference>
<evidence type="ECO:0000256" key="9">
    <source>
        <dbReference type="ARBA" id="ARBA00023136"/>
    </source>
</evidence>
<keyword evidence="12" id="KW-0333">Golgi apparatus</keyword>
<keyword evidence="6 12" id="KW-0812">Transmembrane</keyword>
<feature type="transmembrane region" description="Helical" evidence="12">
    <location>
        <begin position="12"/>
        <end position="33"/>
    </location>
</feature>
<evidence type="ECO:0000256" key="3">
    <source>
        <dbReference type="ARBA" id="ARBA00005735"/>
    </source>
</evidence>
<dbReference type="GO" id="GO:0000139">
    <property type="term" value="C:Golgi membrane"/>
    <property type="evidence" value="ECO:0007669"/>
    <property type="project" value="UniProtKB-SubCell"/>
</dbReference>
<comment type="pathway">
    <text evidence="2 12">Protein modification; protein glycosylation.</text>
</comment>
<dbReference type="SUPFAM" id="SSF53448">
    <property type="entry name" value="Nucleotide-diphospho-sugar transferases"/>
    <property type="match status" value="1"/>
</dbReference>
<reference evidence="16" key="1">
    <citation type="submission" date="2025-08" db="UniProtKB">
        <authorList>
            <consortium name="RefSeq"/>
        </authorList>
    </citation>
    <scope>IDENTIFICATION</scope>
    <source>
        <tissue evidence="16">Skeletal muscle</tissue>
    </source>
</reference>
<evidence type="ECO:0000256" key="11">
    <source>
        <dbReference type="ARBA" id="ARBA00023211"/>
    </source>
</evidence>
<feature type="domain" description="Galactosyltransferase N-terminal" evidence="14">
    <location>
        <begin position="96"/>
        <end position="186"/>
    </location>
</feature>
<evidence type="ECO:0000256" key="5">
    <source>
        <dbReference type="ARBA" id="ARBA00022679"/>
    </source>
</evidence>
<dbReference type="AlphaFoldDB" id="A0A6I9XZ77"/>
<dbReference type="PANTHER" id="PTHR19300:SF32">
    <property type="entry name" value="BETA-1,4-GALACTOSYLTRANSFERASE 2"/>
    <property type="match status" value="1"/>
</dbReference>
<evidence type="ECO:0000256" key="6">
    <source>
        <dbReference type="ARBA" id="ARBA00022692"/>
    </source>
</evidence>
<dbReference type="Gene3D" id="3.90.550.10">
    <property type="entry name" value="Spore Coat Polysaccharide Biosynthesis Protein SpsA, Chain A"/>
    <property type="match status" value="2"/>
</dbReference>
<keyword evidence="4 12" id="KW-0328">Glycosyltransferase</keyword>
<keyword evidence="11 12" id="KW-0464">Manganese</keyword>
<accession>A0A6I9XZ77</accession>
<dbReference type="CTD" id="8704"/>
<dbReference type="PANTHER" id="PTHR19300">
    <property type="entry name" value="BETA-1,4-GALACTOSYLTRANSFERASE"/>
    <property type="match status" value="1"/>
</dbReference>
<dbReference type="OrthoDB" id="10016069at2759"/>
<dbReference type="GeneID" id="106546760"/>
<keyword evidence="9 12" id="KW-0472">Membrane</keyword>
<evidence type="ECO:0000256" key="7">
    <source>
        <dbReference type="ARBA" id="ARBA00022968"/>
    </source>
</evidence>
<dbReference type="Proteomes" id="UP000504617">
    <property type="component" value="Unplaced"/>
</dbReference>
<dbReference type="InterPro" id="IPR003859">
    <property type="entry name" value="Galactosyl_T"/>
</dbReference>
<dbReference type="GO" id="GO:0005975">
    <property type="term" value="P:carbohydrate metabolic process"/>
    <property type="evidence" value="ECO:0007669"/>
    <property type="project" value="InterPro"/>
</dbReference>
<organism evidence="15 16">
    <name type="scientific">Thamnophis sirtalis</name>
    <dbReference type="NCBI Taxonomy" id="35019"/>
    <lineage>
        <taxon>Eukaryota</taxon>
        <taxon>Metazoa</taxon>
        <taxon>Chordata</taxon>
        <taxon>Craniata</taxon>
        <taxon>Vertebrata</taxon>
        <taxon>Euteleostomi</taxon>
        <taxon>Lepidosauria</taxon>
        <taxon>Squamata</taxon>
        <taxon>Bifurcata</taxon>
        <taxon>Unidentata</taxon>
        <taxon>Episquamata</taxon>
        <taxon>Toxicofera</taxon>
        <taxon>Serpentes</taxon>
        <taxon>Colubroidea</taxon>
        <taxon>Colubridae</taxon>
        <taxon>Natricinae</taxon>
        <taxon>Thamnophis</taxon>
    </lineage>
</organism>
<dbReference type="GO" id="GO:0032580">
    <property type="term" value="C:Golgi cisterna membrane"/>
    <property type="evidence" value="ECO:0007669"/>
    <property type="project" value="UniProtKB-UniRule"/>
</dbReference>
<protein>
    <recommendedName>
        <fullName evidence="12">Beta-1,4-galactosyltransferase</fullName>
        <shortName evidence="12">Beta-1,4-GalTase</shortName>
        <ecNumber evidence="12">2.4.1.-</ecNumber>
    </recommendedName>
</protein>
<evidence type="ECO:0000259" key="13">
    <source>
        <dbReference type="Pfam" id="PF02709"/>
    </source>
</evidence>
<keyword evidence="8 12" id="KW-1133">Transmembrane helix</keyword>
<keyword evidence="10 12" id="KW-0325">Glycoprotein</keyword>
<evidence type="ECO:0000313" key="16">
    <source>
        <dbReference type="RefSeq" id="XP_013919191.1"/>
    </source>
</evidence>
<evidence type="ECO:0000256" key="10">
    <source>
        <dbReference type="ARBA" id="ARBA00023180"/>
    </source>
</evidence>
<evidence type="ECO:0000256" key="12">
    <source>
        <dbReference type="RuleBase" id="RU368121"/>
    </source>
</evidence>
<keyword evidence="7 12" id="KW-0735">Signal-anchor</keyword>
<evidence type="ECO:0000259" key="14">
    <source>
        <dbReference type="Pfam" id="PF13733"/>
    </source>
</evidence>
<name>A0A6I9XZ77_9SAUR</name>
<dbReference type="UniPathway" id="UPA00378"/>
<dbReference type="Pfam" id="PF02709">
    <property type="entry name" value="Glyco_transf_7C"/>
    <property type="match status" value="1"/>
</dbReference>
<dbReference type="GO" id="GO:0046872">
    <property type="term" value="F:metal ion binding"/>
    <property type="evidence" value="ECO:0007669"/>
    <property type="project" value="UniProtKB-UniRule"/>
</dbReference>
<comment type="similarity">
    <text evidence="3 12">Belongs to the glycosyltransferase 7 family.</text>
</comment>
<evidence type="ECO:0000256" key="2">
    <source>
        <dbReference type="ARBA" id="ARBA00004922"/>
    </source>
</evidence>
<dbReference type="EC" id="2.4.1.-" evidence="12"/>
<keyword evidence="12" id="KW-0479">Metal-binding</keyword>
<dbReference type="PRINTS" id="PR02050">
    <property type="entry name" value="B14GALTRFASE"/>
</dbReference>
<dbReference type="InterPro" id="IPR029044">
    <property type="entry name" value="Nucleotide-diphossugar_trans"/>
</dbReference>
<gene>
    <name evidence="16" type="primary">B4GALT2</name>
</gene>
<evidence type="ECO:0000256" key="4">
    <source>
        <dbReference type="ARBA" id="ARBA00022676"/>
    </source>
</evidence>
<evidence type="ECO:0000256" key="8">
    <source>
        <dbReference type="ARBA" id="ARBA00022989"/>
    </source>
</evidence>
<sequence>MSRLLVGVTLERICKAVLLLCLLHFLIIMILYFDVYAQRLDFFSRFNVRNSSRSLPYANVSRPNGTAGPLGAELLAPSVKPVGANNTVTEKPLPPCPEMPPGLVGRLLIEFSSPMSMERVQRENPDVQEGGKYSPLDCVPRQKVAILIPFRHREHHLKYWLHYLHPILRRQKVSYGIYIINQGSQSVGARSTDPCTVHQGQQYRVPLPYSGYFGGVSGLSKTQFLKINGFPNEYWGWGGEDDDIFNRISLNGMKVSRPDARIGRYRMIKHERDRHNEPNPQRFTKIQNTKVTMKRDGIGSLQYRLVEKFRRPMYTNVTVDIGRPPPRPSRG</sequence>
<evidence type="ECO:0000313" key="15">
    <source>
        <dbReference type="Proteomes" id="UP000504617"/>
    </source>
</evidence>
<keyword evidence="15" id="KW-1185">Reference proteome</keyword>
<feature type="domain" description="Galactosyltransferase C-terminal" evidence="13">
    <location>
        <begin position="201"/>
        <end position="271"/>
    </location>
</feature>
<keyword evidence="5 12" id="KW-0808">Transferase</keyword>
<dbReference type="RefSeq" id="XP_013919191.1">
    <property type="nucleotide sequence ID" value="XM_014063716.1"/>
</dbReference>
<proteinExistence type="inferred from homology"/>
<dbReference type="KEGG" id="tsr:106546760"/>
<evidence type="ECO:0000256" key="1">
    <source>
        <dbReference type="ARBA" id="ARBA00004323"/>
    </source>
</evidence>
<dbReference type="GO" id="GO:0008378">
    <property type="term" value="F:galactosyltransferase activity"/>
    <property type="evidence" value="ECO:0007669"/>
    <property type="project" value="TreeGrafter"/>
</dbReference>
<comment type="function">
    <text evidence="12">Responsible for the synthesis of complex-type N-linked oligosaccharides in many glycoproteins as well as the carbohydrate moieties of glycolipids.</text>
</comment>
<dbReference type="InterPro" id="IPR027995">
    <property type="entry name" value="Galactosyl_T_N"/>
</dbReference>
<comment type="cofactor">
    <cofactor evidence="12">
        <name>Mn(2+)</name>
        <dbReference type="ChEBI" id="CHEBI:29035"/>
    </cofactor>
</comment>
<dbReference type="InterPro" id="IPR027791">
    <property type="entry name" value="Galactosyl_T_C"/>
</dbReference>
<comment type="subcellular location">
    <subcellularLocation>
        <location evidence="1 12">Golgi apparatus membrane</location>
        <topology evidence="1 12">Single-pass type II membrane protein</topology>
    </subcellularLocation>
</comment>